<dbReference type="SMART" id="SM00320">
    <property type="entry name" value="WD40"/>
    <property type="match status" value="5"/>
</dbReference>
<gene>
    <name evidence="7" type="ORF">BRENAR_LOCUS5144</name>
</gene>
<dbReference type="PROSITE" id="PS50082">
    <property type="entry name" value="WD_REPEATS_2"/>
    <property type="match status" value="2"/>
</dbReference>
<proteinExistence type="predicted"/>
<keyword evidence="2" id="KW-0677">Repeat</keyword>
<dbReference type="InterPro" id="IPR001680">
    <property type="entry name" value="WD40_rpt"/>
</dbReference>
<evidence type="ECO:0000259" key="6">
    <source>
        <dbReference type="Pfam" id="PF12265"/>
    </source>
</evidence>
<evidence type="ECO:0000256" key="5">
    <source>
        <dbReference type="SAM" id="MobiDB-lite"/>
    </source>
</evidence>
<dbReference type="Pfam" id="PF12265">
    <property type="entry name" value="CAF1C_H4-bd"/>
    <property type="match status" value="1"/>
</dbReference>
<feature type="region of interest" description="Disordered" evidence="5">
    <location>
        <begin position="28"/>
        <end position="63"/>
    </location>
</feature>
<name>A0A448YU46_BRENA</name>
<dbReference type="InterPro" id="IPR015943">
    <property type="entry name" value="WD40/YVTN_repeat-like_dom_sf"/>
</dbReference>
<feature type="repeat" description="WD" evidence="4">
    <location>
        <begin position="396"/>
        <end position="431"/>
    </location>
</feature>
<dbReference type="GO" id="GO:0006325">
    <property type="term" value="P:chromatin organization"/>
    <property type="evidence" value="ECO:0007669"/>
    <property type="project" value="UniProtKB-KW"/>
</dbReference>
<feature type="repeat" description="WD" evidence="4">
    <location>
        <begin position="441"/>
        <end position="474"/>
    </location>
</feature>
<evidence type="ECO:0000313" key="7">
    <source>
        <dbReference type="EMBL" id="VEU24416.1"/>
    </source>
</evidence>
<evidence type="ECO:0000256" key="1">
    <source>
        <dbReference type="ARBA" id="ARBA00022574"/>
    </source>
</evidence>
<protein>
    <submittedName>
        <fullName evidence="7">DEKNAAC105585</fullName>
    </submittedName>
</protein>
<dbReference type="OrthoDB" id="427795at2759"/>
<dbReference type="SUPFAM" id="SSF50978">
    <property type="entry name" value="WD40 repeat-like"/>
    <property type="match status" value="1"/>
</dbReference>
<dbReference type="STRING" id="13370.A0A448YU46"/>
<feature type="domain" description="Histone-binding protein RBBP4-like N-terminal" evidence="6">
    <location>
        <begin position="68"/>
        <end position="136"/>
    </location>
</feature>
<dbReference type="Proteomes" id="UP000290900">
    <property type="component" value="Unassembled WGS sequence"/>
</dbReference>
<evidence type="ECO:0000256" key="2">
    <source>
        <dbReference type="ARBA" id="ARBA00022737"/>
    </source>
</evidence>
<dbReference type="Gene3D" id="2.130.10.10">
    <property type="entry name" value="YVTN repeat-like/Quinoprotein amine dehydrogenase"/>
    <property type="match status" value="1"/>
</dbReference>
<feature type="compositionally biased region" description="Polar residues" evidence="5">
    <location>
        <begin position="52"/>
        <end position="63"/>
    </location>
</feature>
<dbReference type="InterPro" id="IPR036322">
    <property type="entry name" value="WD40_repeat_dom_sf"/>
</dbReference>
<keyword evidence="8" id="KW-1185">Reference proteome</keyword>
<dbReference type="InterPro" id="IPR050459">
    <property type="entry name" value="WD_repeat_RBAP46/RBAP48/MSI1"/>
</dbReference>
<feature type="compositionally biased region" description="Polar residues" evidence="5">
    <location>
        <begin position="28"/>
        <end position="39"/>
    </location>
</feature>
<dbReference type="Pfam" id="PF00400">
    <property type="entry name" value="WD40"/>
    <property type="match status" value="2"/>
</dbReference>
<keyword evidence="1 4" id="KW-0853">WD repeat</keyword>
<sequence>MTDIVEVSDSAYSGSAFSGSGLIFQPSVLSSGQHQSSPPTDVIGDKNDDSVVPTQEDPSPIDSNTQLKYTIWKKNAPLLYDCLQTSTLVWPSLSVEWFPDVQAQGNSNIQRLLLGSYSNSFNSFENLQLCTIKIPNGLSDLTLEDCEFDPERREFLTSNFRIFNNDGKSKGALNLAQEIPHQGDINRAKIMPQNADLLATISNDGSVSIFDRTKKSNSYDVDELFSYDNDSQTDLADIKLKFHTTGGWGLDWNKFKEGELVTGAGEGSIALWDIKDGFTKPERTSDILSTTNQKKFKTCFLSPKSTLFCHDLGVNSVGYAWFHDSLIGTAGEDGKFKLFDTRSLKEGPALATQLDHPVNALDFDKQNQFGLALGDDRGRVILEDLRLLDKPQYIISDAHAGSITSVSWNYSYGNVLASCSADGLVKLWKFNGTDEPLMFVHGGHMLGVSDIAWNPNDPKMLASCSDDNSVHVWKPSRTIF</sequence>
<dbReference type="InParanoid" id="A0A448YU46"/>
<dbReference type="InterPro" id="IPR022052">
    <property type="entry name" value="Histone-bd_RBBP4-like_N"/>
</dbReference>
<dbReference type="PANTHER" id="PTHR22850">
    <property type="entry name" value="WD40 REPEAT FAMILY"/>
    <property type="match status" value="1"/>
</dbReference>
<dbReference type="PROSITE" id="PS50294">
    <property type="entry name" value="WD_REPEATS_REGION"/>
    <property type="match status" value="2"/>
</dbReference>
<organism evidence="7 8">
    <name type="scientific">Brettanomyces naardenensis</name>
    <name type="common">Yeast</name>
    <dbReference type="NCBI Taxonomy" id="13370"/>
    <lineage>
        <taxon>Eukaryota</taxon>
        <taxon>Fungi</taxon>
        <taxon>Dikarya</taxon>
        <taxon>Ascomycota</taxon>
        <taxon>Saccharomycotina</taxon>
        <taxon>Pichiomycetes</taxon>
        <taxon>Pichiales</taxon>
        <taxon>Pichiaceae</taxon>
        <taxon>Brettanomyces</taxon>
    </lineage>
</organism>
<keyword evidence="3" id="KW-0156">Chromatin regulator</keyword>
<accession>A0A448YU46</accession>
<dbReference type="FunCoup" id="A0A448YU46">
    <property type="interactions" value="80"/>
</dbReference>
<evidence type="ECO:0000256" key="3">
    <source>
        <dbReference type="ARBA" id="ARBA00022853"/>
    </source>
</evidence>
<evidence type="ECO:0000313" key="8">
    <source>
        <dbReference type="Proteomes" id="UP000290900"/>
    </source>
</evidence>
<evidence type="ECO:0000256" key="4">
    <source>
        <dbReference type="PROSITE-ProRule" id="PRU00221"/>
    </source>
</evidence>
<dbReference type="EMBL" id="CAACVR010000076">
    <property type="protein sequence ID" value="VEU24416.1"/>
    <property type="molecule type" value="Genomic_DNA"/>
</dbReference>
<reference evidence="7 8" key="1">
    <citation type="submission" date="2018-12" db="EMBL/GenBank/DDBJ databases">
        <authorList>
            <person name="Tiukova I."/>
            <person name="Dainat J."/>
        </authorList>
    </citation>
    <scope>NUCLEOTIDE SEQUENCE [LARGE SCALE GENOMIC DNA]</scope>
</reference>
<dbReference type="AlphaFoldDB" id="A0A448YU46"/>